<accession>A0A151XCL4</accession>
<evidence type="ECO:0000313" key="3">
    <source>
        <dbReference type="Proteomes" id="UP000075809"/>
    </source>
</evidence>
<proteinExistence type="predicted"/>
<feature type="compositionally biased region" description="Basic and acidic residues" evidence="1">
    <location>
        <begin position="26"/>
        <end position="44"/>
    </location>
</feature>
<dbReference type="Proteomes" id="UP000075809">
    <property type="component" value="Unassembled WGS sequence"/>
</dbReference>
<sequence>MTLDRHFKPIIKPLRQIVNSSGVRAIKRESRDDDVASAPKREKKEEEEEEEEEASETFERSATLRKSDDRPNFDVDDADNIIIDGKHVIAPLMSIAPKKQKKSGKGLPHAITLNDNAIDYVYWDDPNELVHRLRLLDASHRAGNNAHDEILSILEELRETGLN</sequence>
<evidence type="ECO:0000313" key="2">
    <source>
        <dbReference type="EMBL" id="KYQ58112.1"/>
    </source>
</evidence>
<reference evidence="2 3" key="1">
    <citation type="submission" date="2015-09" db="EMBL/GenBank/DDBJ databases">
        <title>Trachymyrmex zeteki WGS genome.</title>
        <authorList>
            <person name="Nygaard S."/>
            <person name="Hu H."/>
            <person name="Boomsma J."/>
            <person name="Zhang G."/>
        </authorList>
    </citation>
    <scope>NUCLEOTIDE SEQUENCE [LARGE SCALE GENOMIC DNA]</scope>
    <source>
        <strain evidence="2">Tzet28-1</strain>
        <tissue evidence="2">Whole body</tissue>
    </source>
</reference>
<evidence type="ECO:0000256" key="1">
    <source>
        <dbReference type="SAM" id="MobiDB-lite"/>
    </source>
</evidence>
<feature type="compositionally biased region" description="Acidic residues" evidence="1">
    <location>
        <begin position="45"/>
        <end position="56"/>
    </location>
</feature>
<dbReference type="AlphaFoldDB" id="A0A151XCL4"/>
<dbReference type="EMBL" id="KQ982305">
    <property type="protein sequence ID" value="KYQ58112.1"/>
    <property type="molecule type" value="Genomic_DNA"/>
</dbReference>
<protein>
    <submittedName>
        <fullName evidence="2">Uncharacterized protein</fullName>
    </submittedName>
</protein>
<gene>
    <name evidence="2" type="ORF">ALC60_02907</name>
</gene>
<feature type="region of interest" description="Disordered" evidence="1">
    <location>
        <begin position="21"/>
        <end position="74"/>
    </location>
</feature>
<dbReference type="STRING" id="64791.A0A151XCL4"/>
<name>A0A151XCL4_9HYME</name>
<keyword evidence="3" id="KW-1185">Reference proteome</keyword>
<organism evidence="2 3">
    <name type="scientific">Mycetomoellerius zeteki</name>
    <dbReference type="NCBI Taxonomy" id="64791"/>
    <lineage>
        <taxon>Eukaryota</taxon>
        <taxon>Metazoa</taxon>
        <taxon>Ecdysozoa</taxon>
        <taxon>Arthropoda</taxon>
        <taxon>Hexapoda</taxon>
        <taxon>Insecta</taxon>
        <taxon>Pterygota</taxon>
        <taxon>Neoptera</taxon>
        <taxon>Endopterygota</taxon>
        <taxon>Hymenoptera</taxon>
        <taxon>Apocrita</taxon>
        <taxon>Aculeata</taxon>
        <taxon>Formicoidea</taxon>
        <taxon>Formicidae</taxon>
        <taxon>Myrmicinae</taxon>
        <taxon>Mycetomoellerius</taxon>
    </lineage>
</organism>